<dbReference type="EMBL" id="FNBG01000002">
    <property type="protein sequence ID" value="SDE77543.1"/>
    <property type="molecule type" value="Genomic_DNA"/>
</dbReference>
<dbReference type="PANTHER" id="PTHR43765">
    <property type="entry name" value="2-DEHYDROPANTOATE 2-REDUCTASE-RELATED"/>
    <property type="match status" value="1"/>
</dbReference>
<organism evidence="14 15">
    <name type="scientific">Fontibacillus panacisegetis</name>
    <dbReference type="NCBI Taxonomy" id="670482"/>
    <lineage>
        <taxon>Bacteria</taxon>
        <taxon>Bacillati</taxon>
        <taxon>Bacillota</taxon>
        <taxon>Bacilli</taxon>
        <taxon>Bacillales</taxon>
        <taxon>Paenibacillaceae</taxon>
        <taxon>Fontibacillus</taxon>
    </lineage>
</organism>
<comment type="similarity">
    <text evidence="3 11">Belongs to the ketopantoate reductase family.</text>
</comment>
<feature type="domain" description="Ketopantoate reductase N-terminal" evidence="12">
    <location>
        <begin position="5"/>
        <end position="158"/>
    </location>
</feature>
<dbReference type="Pfam" id="PF02558">
    <property type="entry name" value="ApbA"/>
    <property type="match status" value="1"/>
</dbReference>
<dbReference type="SUPFAM" id="SSF48179">
    <property type="entry name" value="6-phosphogluconate dehydrogenase C-terminal domain-like"/>
    <property type="match status" value="1"/>
</dbReference>
<dbReference type="EC" id="1.1.1.169" evidence="4 11"/>
<evidence type="ECO:0000256" key="11">
    <source>
        <dbReference type="RuleBase" id="RU362068"/>
    </source>
</evidence>
<comment type="pathway">
    <text evidence="2 11">Cofactor biosynthesis; (R)-pantothenate biosynthesis; (R)-pantoate from 3-methyl-2-oxobutanoate: step 2/2.</text>
</comment>
<evidence type="ECO:0000313" key="15">
    <source>
        <dbReference type="Proteomes" id="UP000198972"/>
    </source>
</evidence>
<keyword evidence="6 11" id="KW-0566">Pantothenate biosynthesis</keyword>
<keyword evidence="15" id="KW-1185">Reference proteome</keyword>
<dbReference type="OrthoDB" id="9800163at2"/>
<evidence type="ECO:0000256" key="8">
    <source>
        <dbReference type="ARBA" id="ARBA00023002"/>
    </source>
</evidence>
<dbReference type="GO" id="GO:0005737">
    <property type="term" value="C:cytoplasm"/>
    <property type="evidence" value="ECO:0007669"/>
    <property type="project" value="TreeGrafter"/>
</dbReference>
<dbReference type="InterPro" id="IPR050838">
    <property type="entry name" value="Ketopantoate_reductase"/>
</dbReference>
<evidence type="ECO:0000256" key="4">
    <source>
        <dbReference type="ARBA" id="ARBA00013014"/>
    </source>
</evidence>
<evidence type="ECO:0000313" key="14">
    <source>
        <dbReference type="EMBL" id="SDE77543.1"/>
    </source>
</evidence>
<dbReference type="InterPro" id="IPR013332">
    <property type="entry name" value="KPR_N"/>
</dbReference>
<dbReference type="FunFam" id="1.10.1040.10:FF:000017">
    <property type="entry name" value="2-dehydropantoate 2-reductase"/>
    <property type="match status" value="1"/>
</dbReference>
<comment type="function">
    <text evidence="1 11">Catalyzes the NADPH-dependent reduction of ketopantoate into pantoic acid.</text>
</comment>
<dbReference type="InterPro" id="IPR008927">
    <property type="entry name" value="6-PGluconate_DH-like_C_sf"/>
</dbReference>
<accession>A0A1G7FNS2</accession>
<dbReference type="Proteomes" id="UP000198972">
    <property type="component" value="Unassembled WGS sequence"/>
</dbReference>
<evidence type="ECO:0000256" key="3">
    <source>
        <dbReference type="ARBA" id="ARBA00007870"/>
    </source>
</evidence>
<dbReference type="NCBIfam" id="TIGR00745">
    <property type="entry name" value="apbA_panE"/>
    <property type="match status" value="1"/>
</dbReference>
<evidence type="ECO:0000256" key="1">
    <source>
        <dbReference type="ARBA" id="ARBA00002919"/>
    </source>
</evidence>
<evidence type="ECO:0000256" key="10">
    <source>
        <dbReference type="ARBA" id="ARBA00048793"/>
    </source>
</evidence>
<dbReference type="Gene3D" id="3.40.50.720">
    <property type="entry name" value="NAD(P)-binding Rossmann-like Domain"/>
    <property type="match status" value="1"/>
</dbReference>
<dbReference type="AlphaFoldDB" id="A0A1G7FNS2"/>
<evidence type="ECO:0000259" key="13">
    <source>
        <dbReference type="Pfam" id="PF08546"/>
    </source>
</evidence>
<gene>
    <name evidence="14" type="ORF">SAMN04488542_10276</name>
</gene>
<dbReference type="InterPro" id="IPR013328">
    <property type="entry name" value="6PGD_dom2"/>
</dbReference>
<dbReference type="Gene3D" id="1.10.1040.10">
    <property type="entry name" value="N-(1-d-carboxylethyl)-l-norvaline Dehydrogenase, domain 2"/>
    <property type="match status" value="1"/>
</dbReference>
<keyword evidence="7 11" id="KW-0521">NADP</keyword>
<keyword evidence="8 11" id="KW-0560">Oxidoreductase</keyword>
<dbReference type="STRING" id="670482.SAMN04488542_10276"/>
<dbReference type="GO" id="GO:0008677">
    <property type="term" value="F:2-dehydropantoate 2-reductase activity"/>
    <property type="evidence" value="ECO:0007669"/>
    <property type="project" value="UniProtKB-EC"/>
</dbReference>
<dbReference type="InterPro" id="IPR003710">
    <property type="entry name" value="ApbA"/>
</dbReference>
<protein>
    <recommendedName>
        <fullName evidence="5 11">2-dehydropantoate 2-reductase</fullName>
        <ecNumber evidence="4 11">1.1.1.169</ecNumber>
    </recommendedName>
    <alternativeName>
        <fullName evidence="9 11">Ketopantoate reductase</fullName>
    </alternativeName>
</protein>
<sequence>MKFDIVGAGALGLLFGGELAASGEDVVFWTRSEEQARILTAEGIELGEEAGNYRVIQPDNFEAYCVDSIINRSVRQPDWLIITTKQWHVDDHLFEAVQHLCGQETRVVCFQNGTGHVEAFQAIVKDIPVYAAITTEGSRRKDARSVVRSKPGTTMIGIPARHSPHGVELLTEGKYREGFADQTAEYLTKKLILAGFPALMSKDIDRDIYRKLLINSVINPLTAIWRVPNGDLLVVSERRKILRQLCDEAVEIYRANQIACDNNMFEQIVSVCQSTSRNISSMLKDVLQGSPTEIDSINGRLIEMAHRSGLTAPGHELITSLIKGLQPQE</sequence>
<evidence type="ECO:0000256" key="7">
    <source>
        <dbReference type="ARBA" id="ARBA00022857"/>
    </source>
</evidence>
<comment type="catalytic activity">
    <reaction evidence="10 11">
        <text>(R)-pantoate + NADP(+) = 2-dehydropantoate + NADPH + H(+)</text>
        <dbReference type="Rhea" id="RHEA:16233"/>
        <dbReference type="ChEBI" id="CHEBI:11561"/>
        <dbReference type="ChEBI" id="CHEBI:15378"/>
        <dbReference type="ChEBI" id="CHEBI:15980"/>
        <dbReference type="ChEBI" id="CHEBI:57783"/>
        <dbReference type="ChEBI" id="CHEBI:58349"/>
        <dbReference type="EC" id="1.1.1.169"/>
    </reaction>
</comment>
<dbReference type="Pfam" id="PF08546">
    <property type="entry name" value="ApbA_C"/>
    <property type="match status" value="1"/>
</dbReference>
<dbReference type="InterPro" id="IPR013752">
    <property type="entry name" value="KPA_reductase"/>
</dbReference>
<evidence type="ECO:0000256" key="2">
    <source>
        <dbReference type="ARBA" id="ARBA00004994"/>
    </source>
</evidence>
<evidence type="ECO:0000256" key="5">
    <source>
        <dbReference type="ARBA" id="ARBA00019465"/>
    </source>
</evidence>
<dbReference type="SUPFAM" id="SSF51735">
    <property type="entry name" value="NAD(P)-binding Rossmann-fold domains"/>
    <property type="match status" value="1"/>
</dbReference>
<evidence type="ECO:0000256" key="6">
    <source>
        <dbReference type="ARBA" id="ARBA00022655"/>
    </source>
</evidence>
<feature type="domain" description="Ketopantoate reductase C-terminal" evidence="13">
    <location>
        <begin position="203"/>
        <end position="326"/>
    </location>
</feature>
<dbReference type="GO" id="GO:0015940">
    <property type="term" value="P:pantothenate biosynthetic process"/>
    <property type="evidence" value="ECO:0007669"/>
    <property type="project" value="UniProtKB-UniPathway"/>
</dbReference>
<dbReference type="InterPro" id="IPR036291">
    <property type="entry name" value="NAD(P)-bd_dom_sf"/>
</dbReference>
<dbReference type="PANTHER" id="PTHR43765:SF2">
    <property type="entry name" value="2-DEHYDROPANTOATE 2-REDUCTASE"/>
    <property type="match status" value="1"/>
</dbReference>
<evidence type="ECO:0000259" key="12">
    <source>
        <dbReference type="Pfam" id="PF02558"/>
    </source>
</evidence>
<name>A0A1G7FNS2_9BACL</name>
<dbReference type="GO" id="GO:0050661">
    <property type="term" value="F:NADP binding"/>
    <property type="evidence" value="ECO:0007669"/>
    <property type="project" value="TreeGrafter"/>
</dbReference>
<dbReference type="RefSeq" id="WP_091226577.1">
    <property type="nucleotide sequence ID" value="NZ_FNBG01000002.1"/>
</dbReference>
<reference evidence="14 15" key="1">
    <citation type="submission" date="2016-10" db="EMBL/GenBank/DDBJ databases">
        <authorList>
            <person name="de Groot N.N."/>
        </authorList>
    </citation>
    <scope>NUCLEOTIDE SEQUENCE [LARGE SCALE GENOMIC DNA]</scope>
    <source>
        <strain evidence="14 15">DSM 28129</strain>
    </source>
</reference>
<evidence type="ECO:0000256" key="9">
    <source>
        <dbReference type="ARBA" id="ARBA00032024"/>
    </source>
</evidence>
<dbReference type="UniPathway" id="UPA00028">
    <property type="reaction ID" value="UER00004"/>
</dbReference>
<proteinExistence type="inferred from homology"/>